<dbReference type="Pfam" id="PF00069">
    <property type="entry name" value="Pkinase"/>
    <property type="match status" value="1"/>
</dbReference>
<evidence type="ECO:0000256" key="3">
    <source>
        <dbReference type="ARBA" id="ARBA00022741"/>
    </source>
</evidence>
<dbReference type="Gene3D" id="3.30.200.20">
    <property type="entry name" value="Phosphorylase Kinase, domain 1"/>
    <property type="match status" value="1"/>
</dbReference>
<keyword evidence="5 6" id="KW-0067">ATP-binding</keyword>
<feature type="region of interest" description="Disordered" evidence="7">
    <location>
        <begin position="1"/>
        <end position="24"/>
    </location>
</feature>
<evidence type="ECO:0000259" key="8">
    <source>
        <dbReference type="PROSITE" id="PS50011"/>
    </source>
</evidence>
<organism evidence="9 11">
    <name type="scientific">Didymodactylos carnosus</name>
    <dbReference type="NCBI Taxonomy" id="1234261"/>
    <lineage>
        <taxon>Eukaryota</taxon>
        <taxon>Metazoa</taxon>
        <taxon>Spiralia</taxon>
        <taxon>Gnathifera</taxon>
        <taxon>Rotifera</taxon>
        <taxon>Eurotatoria</taxon>
        <taxon>Bdelloidea</taxon>
        <taxon>Philodinida</taxon>
        <taxon>Philodinidae</taxon>
        <taxon>Didymodactylos</taxon>
    </lineage>
</organism>
<keyword evidence="2" id="KW-0808">Transferase</keyword>
<name>A0A815Y9A1_9BILA</name>
<dbReference type="InterPro" id="IPR017441">
    <property type="entry name" value="Protein_kinase_ATP_BS"/>
</dbReference>
<dbReference type="PANTHER" id="PTHR24353:SF37">
    <property type="entry name" value="CAMP-DEPENDENT PROTEIN KINASE CATALYTIC SUBUNIT PRKX"/>
    <property type="match status" value="1"/>
</dbReference>
<gene>
    <name evidence="9" type="ORF">GPM918_LOCUS40183</name>
    <name evidence="10" type="ORF">SRO942_LOCUS41112</name>
</gene>
<keyword evidence="4" id="KW-0418">Kinase</keyword>
<dbReference type="EMBL" id="CAJNOQ010029283">
    <property type="protein sequence ID" value="CAF1567682.1"/>
    <property type="molecule type" value="Genomic_DNA"/>
</dbReference>
<dbReference type="GO" id="GO:0005524">
    <property type="term" value="F:ATP binding"/>
    <property type="evidence" value="ECO:0007669"/>
    <property type="project" value="UniProtKB-UniRule"/>
</dbReference>
<dbReference type="SUPFAM" id="SSF56112">
    <property type="entry name" value="Protein kinase-like (PK-like)"/>
    <property type="match status" value="1"/>
</dbReference>
<dbReference type="EMBL" id="CAJOBC010095098">
    <property type="protein sequence ID" value="CAF4430225.1"/>
    <property type="molecule type" value="Genomic_DNA"/>
</dbReference>
<feature type="domain" description="Protein kinase" evidence="8">
    <location>
        <begin position="83"/>
        <end position="236"/>
    </location>
</feature>
<evidence type="ECO:0000256" key="2">
    <source>
        <dbReference type="ARBA" id="ARBA00022679"/>
    </source>
</evidence>
<dbReference type="PROSITE" id="PS50011">
    <property type="entry name" value="PROTEIN_KINASE_DOM"/>
    <property type="match status" value="1"/>
</dbReference>
<keyword evidence="3 6" id="KW-0547">Nucleotide-binding</keyword>
<evidence type="ECO:0000313" key="10">
    <source>
        <dbReference type="EMBL" id="CAF4430225.1"/>
    </source>
</evidence>
<dbReference type="InterPro" id="IPR011009">
    <property type="entry name" value="Kinase-like_dom_sf"/>
</dbReference>
<dbReference type="GO" id="GO:0004691">
    <property type="term" value="F:cAMP-dependent protein kinase activity"/>
    <property type="evidence" value="ECO:0007669"/>
    <property type="project" value="TreeGrafter"/>
</dbReference>
<feature type="non-terminal residue" evidence="9">
    <location>
        <position position="1"/>
    </location>
</feature>
<feature type="binding site" evidence="6">
    <location>
        <position position="112"/>
    </location>
    <ligand>
        <name>ATP</name>
        <dbReference type="ChEBI" id="CHEBI:30616"/>
    </ligand>
</feature>
<accession>A0A815Y9A1</accession>
<evidence type="ECO:0000256" key="6">
    <source>
        <dbReference type="PROSITE-ProRule" id="PRU10141"/>
    </source>
</evidence>
<evidence type="ECO:0000313" key="9">
    <source>
        <dbReference type="EMBL" id="CAF1567682.1"/>
    </source>
</evidence>
<protein>
    <recommendedName>
        <fullName evidence="8">Protein kinase domain-containing protein</fullName>
    </recommendedName>
</protein>
<dbReference type="SMART" id="SM00220">
    <property type="entry name" value="S_TKc"/>
    <property type="match status" value="1"/>
</dbReference>
<dbReference type="OrthoDB" id="63267at2759"/>
<dbReference type="Proteomes" id="UP000681722">
    <property type="component" value="Unassembled WGS sequence"/>
</dbReference>
<dbReference type="FunFam" id="3.30.200.20:FF:000042">
    <property type="entry name" value="Aurora kinase A"/>
    <property type="match status" value="1"/>
</dbReference>
<evidence type="ECO:0000256" key="4">
    <source>
        <dbReference type="ARBA" id="ARBA00022777"/>
    </source>
</evidence>
<evidence type="ECO:0000256" key="5">
    <source>
        <dbReference type="ARBA" id="ARBA00022840"/>
    </source>
</evidence>
<dbReference type="PANTHER" id="PTHR24353">
    <property type="entry name" value="CYCLIC NUCLEOTIDE-DEPENDENT PROTEIN KINASE"/>
    <property type="match status" value="1"/>
</dbReference>
<dbReference type="Proteomes" id="UP000663829">
    <property type="component" value="Unassembled WGS sequence"/>
</dbReference>
<evidence type="ECO:0000313" key="11">
    <source>
        <dbReference type="Proteomes" id="UP000663829"/>
    </source>
</evidence>
<keyword evidence="1" id="KW-0723">Serine/threonine-protein kinase</keyword>
<dbReference type="Gene3D" id="1.10.510.10">
    <property type="entry name" value="Transferase(Phosphotransferase) domain 1"/>
    <property type="match status" value="2"/>
</dbReference>
<dbReference type="GO" id="GO:0005952">
    <property type="term" value="C:cAMP-dependent protein kinase complex"/>
    <property type="evidence" value="ECO:0007669"/>
    <property type="project" value="TreeGrafter"/>
</dbReference>
<evidence type="ECO:0000256" key="7">
    <source>
        <dbReference type="SAM" id="MobiDB-lite"/>
    </source>
</evidence>
<dbReference type="PROSITE" id="PS00107">
    <property type="entry name" value="PROTEIN_KINASE_ATP"/>
    <property type="match status" value="1"/>
</dbReference>
<keyword evidence="11" id="KW-1185">Reference proteome</keyword>
<reference evidence="9" key="1">
    <citation type="submission" date="2021-02" db="EMBL/GenBank/DDBJ databases">
        <authorList>
            <person name="Nowell W R."/>
        </authorList>
    </citation>
    <scope>NUCLEOTIDE SEQUENCE</scope>
</reference>
<evidence type="ECO:0000256" key="1">
    <source>
        <dbReference type="ARBA" id="ARBA00022527"/>
    </source>
</evidence>
<sequence length="236" mass="27064">MTPHSSQQTTTTKRPLTASTTISCPNTDNEINVMDNQRCNTDLSHISLSPQLNDVANNSNNTGATLTDNLEDPSPIIFSPESFDYIKTVGTGTFGRVQLVRHTESNTFYALKTMSIKRIIESKQVEHVQNEKYILSKIKHPFIVKLQWTSHTDRLLYLLLEYCPGGELFQMMRKREKFDTKTSIFYASEVLSALDYLHHLDILYRDLKPVEVVQNRGHHKASDWWALGILIYEMLA</sequence>
<comment type="caution">
    <text evidence="9">The sequence shown here is derived from an EMBL/GenBank/DDBJ whole genome shotgun (WGS) entry which is preliminary data.</text>
</comment>
<proteinExistence type="predicted"/>
<dbReference type="AlphaFoldDB" id="A0A815Y9A1"/>
<dbReference type="InterPro" id="IPR000719">
    <property type="entry name" value="Prot_kinase_dom"/>
</dbReference>